<feature type="transmembrane region" description="Helical" evidence="10">
    <location>
        <begin position="118"/>
        <end position="138"/>
    </location>
</feature>
<dbReference type="GO" id="GO:0043952">
    <property type="term" value="P:protein transport by the Sec complex"/>
    <property type="evidence" value="ECO:0007669"/>
    <property type="project" value="UniProtKB-UniRule"/>
</dbReference>
<feature type="transmembrane region" description="Helical" evidence="10">
    <location>
        <begin position="393"/>
        <end position="414"/>
    </location>
</feature>
<keyword evidence="6 10" id="KW-1133">Transmembrane helix</keyword>
<name>A0A1F5Z614_9BACT</name>
<evidence type="ECO:0000256" key="10">
    <source>
        <dbReference type="HAMAP-Rule" id="MF_01465"/>
    </source>
</evidence>
<dbReference type="InterPro" id="IPR023201">
    <property type="entry name" value="SecY_dom_sf"/>
</dbReference>
<dbReference type="GO" id="GO:0006605">
    <property type="term" value="P:protein targeting"/>
    <property type="evidence" value="ECO:0007669"/>
    <property type="project" value="UniProtKB-UniRule"/>
</dbReference>
<dbReference type="GO" id="GO:0065002">
    <property type="term" value="P:intracellular protein transmembrane transport"/>
    <property type="evidence" value="ECO:0007669"/>
    <property type="project" value="UniProtKB-UniRule"/>
</dbReference>
<evidence type="ECO:0000256" key="2">
    <source>
        <dbReference type="ARBA" id="ARBA00005751"/>
    </source>
</evidence>
<dbReference type="PRINTS" id="PR00303">
    <property type="entry name" value="SECYTRNLCASE"/>
</dbReference>
<feature type="transmembrane region" description="Helical" evidence="10">
    <location>
        <begin position="210"/>
        <end position="230"/>
    </location>
</feature>
<evidence type="ECO:0000256" key="5">
    <source>
        <dbReference type="ARBA" id="ARBA00022927"/>
    </source>
</evidence>
<comment type="caution">
    <text evidence="12">The sequence shown here is derived from an EMBL/GenBank/DDBJ whole genome shotgun (WGS) entry which is preliminary data.</text>
</comment>
<evidence type="ECO:0000256" key="6">
    <source>
        <dbReference type="ARBA" id="ARBA00022989"/>
    </source>
</evidence>
<evidence type="ECO:0000256" key="3">
    <source>
        <dbReference type="ARBA" id="ARBA00022448"/>
    </source>
</evidence>
<feature type="transmembrane region" description="Helical" evidence="10">
    <location>
        <begin position="315"/>
        <end position="334"/>
    </location>
</feature>
<comment type="subunit">
    <text evidence="10">Component of the Sec protein translocase complex. Heterotrimer consisting of SecY, SecE and SecG subunits. The heterotrimers can form oligomers, although 1 heterotrimer is thought to be able to translocate proteins. Interacts with the ribosome. Interacts with SecDF, and other proteins may be involved. Interacts with SecA.</text>
</comment>
<dbReference type="PIRSF" id="PIRSF004557">
    <property type="entry name" value="SecY"/>
    <property type="match status" value="1"/>
</dbReference>
<evidence type="ECO:0000256" key="1">
    <source>
        <dbReference type="ARBA" id="ARBA00004141"/>
    </source>
</evidence>
<dbReference type="InterPro" id="IPR026593">
    <property type="entry name" value="SecY"/>
</dbReference>
<accession>A0A1F5Z614</accession>
<keyword evidence="7 10" id="KW-0811">Translocation</keyword>
<gene>
    <name evidence="10" type="primary">secY</name>
    <name evidence="12" type="ORF">A2872_03310</name>
</gene>
<keyword evidence="10" id="KW-1003">Cell membrane</keyword>
<protein>
    <recommendedName>
        <fullName evidence="9 10">Protein translocase subunit SecY</fullName>
    </recommendedName>
</protein>
<evidence type="ECO:0000256" key="4">
    <source>
        <dbReference type="ARBA" id="ARBA00022692"/>
    </source>
</evidence>
<dbReference type="InterPro" id="IPR002208">
    <property type="entry name" value="SecY/SEC61-alpha"/>
</dbReference>
<dbReference type="Proteomes" id="UP000178681">
    <property type="component" value="Unassembled WGS sequence"/>
</dbReference>
<sequence>MALVTKILDIFRRAWNVPDLRKKILFTALVLFVFRLFAHIPVPGIDIAGLKQLFAQNQFLGLLDIFSGGTLANFSIMALGLTPYIDATIIMQLLQMVFPKLEEMAKEGETGRMQINQYSRFLTVPIAALQALGTYALLKNQNIIGAVDPITLIALILTLTAGTVFLMWLGELISEYGIGNGISMLIFAGIVARLPTLLGQTVSVVTEEQLLNLIIFAAVAIFVIAAIVLVNEATRQIPIIYARRVSGNRMYGGQTNYLPLRVNQAGVIPIIFAVSLVLIPNLLGQYLSQVPNATISRIAQGATALFDPNGITYNVLYFLLIIVFTYFYTAIIFNPQKIAEEVQKHGGFIPGIRPGTPTSNYLNYILTRITLAGAVFLGLVAVLPSLAKGVTNVATLTIGGTGILIVVSVVLETAKQFEAMLIMRNYEGFLKK</sequence>
<keyword evidence="4 10" id="KW-0812">Transmembrane</keyword>
<dbReference type="PANTHER" id="PTHR10906">
    <property type="entry name" value="SECY/SEC61-ALPHA FAMILY MEMBER"/>
    <property type="match status" value="1"/>
</dbReference>
<comment type="similarity">
    <text evidence="2 10 11">Belongs to the SecY/SEC61-alpha family.</text>
</comment>
<dbReference type="SUPFAM" id="SSF103491">
    <property type="entry name" value="Preprotein translocase SecY subunit"/>
    <property type="match status" value="1"/>
</dbReference>
<dbReference type="PROSITE" id="PS00755">
    <property type="entry name" value="SECY_1"/>
    <property type="match status" value="1"/>
</dbReference>
<dbReference type="HAMAP" id="MF_01465">
    <property type="entry name" value="SecY"/>
    <property type="match status" value="1"/>
</dbReference>
<dbReference type="STRING" id="1798377.A2872_03310"/>
<dbReference type="AlphaFoldDB" id="A0A1F5Z614"/>
<evidence type="ECO:0000256" key="7">
    <source>
        <dbReference type="ARBA" id="ARBA00023010"/>
    </source>
</evidence>
<evidence type="ECO:0000256" key="11">
    <source>
        <dbReference type="RuleBase" id="RU004349"/>
    </source>
</evidence>
<dbReference type="FunFam" id="1.10.3370.10:FF:000001">
    <property type="entry name" value="Preprotein translocase subunit SecY"/>
    <property type="match status" value="1"/>
</dbReference>
<keyword evidence="8 10" id="KW-0472">Membrane</keyword>
<feature type="transmembrane region" description="Helical" evidence="10">
    <location>
        <begin position="150"/>
        <end position="169"/>
    </location>
</feature>
<dbReference type="GO" id="GO:0005886">
    <property type="term" value="C:plasma membrane"/>
    <property type="evidence" value="ECO:0007669"/>
    <property type="project" value="UniProtKB-SubCell"/>
</dbReference>
<dbReference type="InterPro" id="IPR030659">
    <property type="entry name" value="SecY_CS"/>
</dbReference>
<evidence type="ECO:0000256" key="8">
    <source>
        <dbReference type="ARBA" id="ARBA00023136"/>
    </source>
</evidence>
<proteinExistence type="inferred from homology"/>
<organism evidence="12 13">
    <name type="scientific">Candidatus Gottesmanbacteria bacterium RIFCSPHIGHO2_01_FULL_42_12</name>
    <dbReference type="NCBI Taxonomy" id="1798377"/>
    <lineage>
        <taxon>Bacteria</taxon>
        <taxon>Candidatus Gottesmaniibacteriota</taxon>
    </lineage>
</organism>
<feature type="transmembrane region" description="Helical" evidence="10">
    <location>
        <begin position="369"/>
        <end position="387"/>
    </location>
</feature>
<dbReference type="EMBL" id="MFJG01000001">
    <property type="protein sequence ID" value="OGG07843.1"/>
    <property type="molecule type" value="Genomic_DNA"/>
</dbReference>
<evidence type="ECO:0000313" key="12">
    <source>
        <dbReference type="EMBL" id="OGG07843.1"/>
    </source>
</evidence>
<keyword evidence="5 10" id="KW-0653">Protein transport</keyword>
<feature type="transmembrane region" description="Helical" evidence="10">
    <location>
        <begin position="265"/>
        <end position="283"/>
    </location>
</feature>
<dbReference type="Gene3D" id="1.10.3370.10">
    <property type="entry name" value="SecY subunit domain"/>
    <property type="match status" value="1"/>
</dbReference>
<dbReference type="Pfam" id="PF00344">
    <property type="entry name" value="SecY"/>
    <property type="match status" value="1"/>
</dbReference>
<comment type="function">
    <text evidence="10">The central subunit of the protein translocation channel SecYEG. Consists of two halves formed by TMs 1-5 and 6-10. These two domains form a lateral gate at the front which open onto the bilayer between TMs 2 and 7, and are clamped together by SecE at the back. The channel is closed by both a pore ring composed of hydrophobic SecY resides and a short helix (helix 2A) on the extracellular side of the membrane which forms a plug. The plug probably moves laterally to allow the channel to open. The ring and the pore may move independently.</text>
</comment>
<dbReference type="NCBIfam" id="TIGR00967">
    <property type="entry name" value="3a0501s007"/>
    <property type="match status" value="1"/>
</dbReference>
<comment type="caution">
    <text evidence="10">Lacks conserved residue(s) required for the propagation of feature annotation.</text>
</comment>
<comment type="subcellular location">
    <subcellularLocation>
        <location evidence="10">Cell membrane</location>
        <topology evidence="10">Multi-pass membrane protein</topology>
    </subcellularLocation>
    <subcellularLocation>
        <location evidence="1">Membrane</location>
        <topology evidence="1">Multi-pass membrane protein</topology>
    </subcellularLocation>
</comment>
<feature type="transmembrane region" description="Helical" evidence="10">
    <location>
        <begin position="176"/>
        <end position="198"/>
    </location>
</feature>
<evidence type="ECO:0000256" key="9">
    <source>
        <dbReference type="ARBA" id="ARBA00039733"/>
    </source>
</evidence>
<reference evidence="12 13" key="1">
    <citation type="journal article" date="2016" name="Nat. Commun.">
        <title>Thousands of microbial genomes shed light on interconnected biogeochemical processes in an aquifer system.</title>
        <authorList>
            <person name="Anantharaman K."/>
            <person name="Brown C.T."/>
            <person name="Hug L.A."/>
            <person name="Sharon I."/>
            <person name="Castelle C.J."/>
            <person name="Probst A.J."/>
            <person name="Thomas B.C."/>
            <person name="Singh A."/>
            <person name="Wilkins M.J."/>
            <person name="Karaoz U."/>
            <person name="Brodie E.L."/>
            <person name="Williams K.H."/>
            <person name="Hubbard S.S."/>
            <person name="Banfield J.F."/>
        </authorList>
    </citation>
    <scope>NUCLEOTIDE SEQUENCE [LARGE SCALE GENOMIC DNA]</scope>
</reference>
<keyword evidence="3 10" id="KW-0813">Transport</keyword>
<evidence type="ECO:0000313" key="13">
    <source>
        <dbReference type="Proteomes" id="UP000178681"/>
    </source>
</evidence>